<dbReference type="Proteomes" id="UP000320948">
    <property type="component" value="Unassembled WGS sequence"/>
</dbReference>
<name>A0A6N4RDL4_BLAVI</name>
<gene>
    <name evidence="1" type="ORF">DI628_01825</name>
</gene>
<reference evidence="1 2" key="1">
    <citation type="journal article" date="2017" name="Nat. Commun.">
        <title>In situ click chemistry generation of cyclooxygenase-2 inhibitors.</title>
        <authorList>
            <person name="Bhardwaj A."/>
            <person name="Kaur J."/>
            <person name="Wuest M."/>
            <person name="Wuest F."/>
        </authorList>
    </citation>
    <scope>NUCLEOTIDE SEQUENCE [LARGE SCALE GENOMIC DNA]</scope>
    <source>
        <strain evidence="1">S2_018_000_R2_106</strain>
    </source>
</reference>
<evidence type="ECO:0000313" key="1">
    <source>
        <dbReference type="EMBL" id="TKW61389.1"/>
    </source>
</evidence>
<accession>A0A6N4RDL4</accession>
<sequence>MSLKRKKFIELAENRVNKALKDIQLIGNLSNKGAYDFTDEDLRKIIKALDREMASLKERFKIGQRVDEKKFSLED</sequence>
<dbReference type="EMBL" id="VAFM01000001">
    <property type="protein sequence ID" value="TKW61389.1"/>
    <property type="molecule type" value="Genomic_DNA"/>
</dbReference>
<evidence type="ECO:0000313" key="2">
    <source>
        <dbReference type="Proteomes" id="UP000320948"/>
    </source>
</evidence>
<protein>
    <submittedName>
        <fullName evidence="1">Uncharacterized protein</fullName>
    </submittedName>
</protein>
<proteinExistence type="predicted"/>
<comment type="caution">
    <text evidence="1">The sequence shown here is derived from an EMBL/GenBank/DDBJ whole genome shotgun (WGS) entry which is preliminary data.</text>
</comment>
<organism evidence="1 2">
    <name type="scientific">Blastochloris viridis</name>
    <name type="common">Rhodopseudomonas viridis</name>
    <dbReference type="NCBI Taxonomy" id="1079"/>
    <lineage>
        <taxon>Bacteria</taxon>
        <taxon>Pseudomonadati</taxon>
        <taxon>Pseudomonadota</taxon>
        <taxon>Alphaproteobacteria</taxon>
        <taxon>Hyphomicrobiales</taxon>
        <taxon>Blastochloridaceae</taxon>
        <taxon>Blastochloris</taxon>
    </lineage>
</organism>
<dbReference type="AlphaFoldDB" id="A0A6N4RDL4"/>